<proteinExistence type="predicted"/>
<name>A0AB39CE00_9VIRU</name>
<reference evidence="1" key="1">
    <citation type="submission" date="2024-07" db="EMBL/GenBank/DDBJ databases">
        <authorList>
            <person name="Bringhurst R.M."/>
            <person name="Homer T.E."/>
        </authorList>
    </citation>
    <scope>NUCLEOTIDE SEQUENCE</scope>
</reference>
<protein>
    <submittedName>
        <fullName evidence="1">Uncharacterized protein</fullName>
    </submittedName>
</protein>
<dbReference type="EMBL" id="PQ015379">
    <property type="protein sequence ID" value="XDJ15143.1"/>
    <property type="molecule type" value="Genomic_DNA"/>
</dbReference>
<evidence type="ECO:0000313" key="1">
    <source>
        <dbReference type="EMBL" id="XDJ15143.1"/>
    </source>
</evidence>
<accession>A0AB39CE00</accession>
<organism evidence="1">
    <name type="scientific">Pseudomonas phage HRDY3</name>
    <dbReference type="NCBI Taxonomy" id="3236930"/>
    <lineage>
        <taxon>Viruses</taxon>
    </lineage>
</organism>
<sequence length="96" mass="11012">MKELTLDQMRDLVNEAEHKLNGILPEARSYGMKIKATSKFPRTTAMACLESLEEIGRYYTECMDVVKAHRVVFEDAEWRRLHAALLAMGIDPENVN</sequence>